<dbReference type="InParanoid" id="B7GBD0"/>
<gene>
    <name evidence="7" type="ORF">PHATRDRAFT_49659</name>
</gene>
<name>B7GBD0_PHATC</name>
<dbReference type="RefSeq" id="XP_002184444.1">
    <property type="nucleotide sequence ID" value="XM_002184408.1"/>
</dbReference>
<comment type="subcellular location">
    <subcellularLocation>
        <location evidence="1">Cell membrane</location>
        <topology evidence="1">Multi-pass membrane protein</topology>
    </subcellularLocation>
</comment>
<evidence type="ECO:0000256" key="5">
    <source>
        <dbReference type="ARBA" id="ARBA00023136"/>
    </source>
</evidence>
<dbReference type="Proteomes" id="UP000000759">
    <property type="component" value="Chromosome 23"/>
</dbReference>
<evidence type="ECO:0000259" key="6">
    <source>
        <dbReference type="Pfam" id="PF00884"/>
    </source>
</evidence>
<dbReference type="STRING" id="556484.B7GBD0"/>
<dbReference type="Gene3D" id="3.40.720.10">
    <property type="entry name" value="Alkaline Phosphatase, subunit A"/>
    <property type="match status" value="1"/>
</dbReference>
<evidence type="ECO:0000256" key="1">
    <source>
        <dbReference type="ARBA" id="ARBA00004651"/>
    </source>
</evidence>
<dbReference type="OrthoDB" id="103349at2759"/>
<dbReference type="AlphaFoldDB" id="B7GBD0"/>
<dbReference type="GO" id="GO:0005886">
    <property type="term" value="C:plasma membrane"/>
    <property type="evidence" value="ECO:0007669"/>
    <property type="project" value="UniProtKB-SubCell"/>
</dbReference>
<dbReference type="PANTHER" id="PTHR47371">
    <property type="entry name" value="LIPOTEICHOIC ACID SYNTHASE"/>
    <property type="match status" value="1"/>
</dbReference>
<dbReference type="Pfam" id="PF00884">
    <property type="entry name" value="Sulfatase"/>
    <property type="match status" value="1"/>
</dbReference>
<proteinExistence type="predicted"/>
<evidence type="ECO:0000313" key="7">
    <source>
        <dbReference type="EMBL" id="EEC44193.1"/>
    </source>
</evidence>
<evidence type="ECO:0000256" key="4">
    <source>
        <dbReference type="ARBA" id="ARBA00022989"/>
    </source>
</evidence>
<dbReference type="KEGG" id="pti:PHATRDRAFT_49659"/>
<accession>B7GBD0</accession>
<keyword evidence="2" id="KW-1003">Cell membrane</keyword>
<keyword evidence="5" id="KW-0472">Membrane</keyword>
<evidence type="ECO:0000256" key="2">
    <source>
        <dbReference type="ARBA" id="ARBA00022475"/>
    </source>
</evidence>
<reference evidence="8" key="2">
    <citation type="submission" date="2008-08" db="EMBL/GenBank/DDBJ databases">
        <authorList>
            <consortium name="Diatom Consortium"/>
            <person name="Grigoriev I."/>
            <person name="Grimwood J."/>
            <person name="Kuo A."/>
            <person name="Otillar R.P."/>
            <person name="Salamov A."/>
            <person name="Detter J.C."/>
            <person name="Lindquist E."/>
            <person name="Shapiro H."/>
            <person name="Lucas S."/>
            <person name="Glavina del Rio T."/>
            <person name="Pitluck S."/>
            <person name="Rokhsar D."/>
            <person name="Bowler C."/>
        </authorList>
    </citation>
    <scope>GENOME REANNOTATION</scope>
    <source>
        <strain evidence="8">CCAP 1055/1</strain>
    </source>
</reference>
<dbReference type="SUPFAM" id="SSF53649">
    <property type="entry name" value="Alkaline phosphatase-like"/>
    <property type="match status" value="1"/>
</dbReference>
<keyword evidence="4" id="KW-1133">Transmembrane helix</keyword>
<organism evidence="7 8">
    <name type="scientific">Phaeodactylum tricornutum (strain CCAP 1055/1)</name>
    <dbReference type="NCBI Taxonomy" id="556484"/>
    <lineage>
        <taxon>Eukaryota</taxon>
        <taxon>Sar</taxon>
        <taxon>Stramenopiles</taxon>
        <taxon>Ochrophyta</taxon>
        <taxon>Bacillariophyta</taxon>
        <taxon>Bacillariophyceae</taxon>
        <taxon>Bacillariophycidae</taxon>
        <taxon>Naviculales</taxon>
        <taxon>Phaeodactylaceae</taxon>
        <taxon>Phaeodactylum</taxon>
    </lineage>
</organism>
<keyword evidence="3" id="KW-0812">Transmembrane</keyword>
<dbReference type="InterPro" id="IPR050448">
    <property type="entry name" value="OpgB/LTA_synthase_biosynth"/>
</dbReference>
<dbReference type="CDD" id="cd16015">
    <property type="entry name" value="LTA_synthase"/>
    <property type="match status" value="1"/>
</dbReference>
<reference evidence="7 8" key="1">
    <citation type="journal article" date="2008" name="Nature">
        <title>The Phaeodactylum genome reveals the evolutionary history of diatom genomes.</title>
        <authorList>
            <person name="Bowler C."/>
            <person name="Allen A.E."/>
            <person name="Badger J.H."/>
            <person name="Grimwood J."/>
            <person name="Jabbari K."/>
            <person name="Kuo A."/>
            <person name="Maheswari U."/>
            <person name="Martens C."/>
            <person name="Maumus F."/>
            <person name="Otillar R.P."/>
            <person name="Rayko E."/>
            <person name="Salamov A."/>
            <person name="Vandepoele K."/>
            <person name="Beszteri B."/>
            <person name="Gruber A."/>
            <person name="Heijde M."/>
            <person name="Katinka M."/>
            <person name="Mock T."/>
            <person name="Valentin K."/>
            <person name="Verret F."/>
            <person name="Berges J.A."/>
            <person name="Brownlee C."/>
            <person name="Cadoret J.P."/>
            <person name="Chiovitti A."/>
            <person name="Choi C.J."/>
            <person name="Coesel S."/>
            <person name="De Martino A."/>
            <person name="Detter J.C."/>
            <person name="Durkin C."/>
            <person name="Falciatore A."/>
            <person name="Fournet J."/>
            <person name="Haruta M."/>
            <person name="Huysman M.J."/>
            <person name="Jenkins B.D."/>
            <person name="Jiroutova K."/>
            <person name="Jorgensen R.E."/>
            <person name="Joubert Y."/>
            <person name="Kaplan A."/>
            <person name="Kroger N."/>
            <person name="Kroth P.G."/>
            <person name="La Roche J."/>
            <person name="Lindquist E."/>
            <person name="Lommer M."/>
            <person name="Martin-Jezequel V."/>
            <person name="Lopez P.J."/>
            <person name="Lucas S."/>
            <person name="Mangogna M."/>
            <person name="McGinnis K."/>
            <person name="Medlin L.K."/>
            <person name="Montsant A."/>
            <person name="Oudot-Le Secq M.P."/>
            <person name="Napoli C."/>
            <person name="Obornik M."/>
            <person name="Parker M.S."/>
            <person name="Petit J.L."/>
            <person name="Porcel B.M."/>
            <person name="Poulsen N."/>
            <person name="Robison M."/>
            <person name="Rychlewski L."/>
            <person name="Rynearson T.A."/>
            <person name="Schmutz J."/>
            <person name="Shapiro H."/>
            <person name="Siaut M."/>
            <person name="Stanley M."/>
            <person name="Sussman M.R."/>
            <person name="Taylor A.R."/>
            <person name="Vardi A."/>
            <person name="von Dassow P."/>
            <person name="Vyverman W."/>
            <person name="Willis A."/>
            <person name="Wyrwicz L.S."/>
            <person name="Rokhsar D.S."/>
            <person name="Weissenbach J."/>
            <person name="Armbrust E.V."/>
            <person name="Green B.R."/>
            <person name="Van de Peer Y."/>
            <person name="Grigoriev I.V."/>
        </authorList>
    </citation>
    <scope>NUCLEOTIDE SEQUENCE [LARGE SCALE GENOMIC DNA]</scope>
    <source>
        <strain evidence="7 8">CCAP 1055/1</strain>
    </source>
</reference>
<protein>
    <recommendedName>
        <fullName evidence="6">Sulfatase N-terminal domain-containing protein</fullName>
    </recommendedName>
</protein>
<evidence type="ECO:0000256" key="3">
    <source>
        <dbReference type="ARBA" id="ARBA00022692"/>
    </source>
</evidence>
<sequence>MTSTYSVSVFLWTASVTAVVCTIGICTAEVTFWIGHGFGVPWDRVPLAWYRWEEFQSLISSKAEEGTLKKLCHYECRSRLHIAKSISLTGTTALEVTEGFQEYHKLLRAANSKDSSGDHNKWWRTEVDTMKQLVQRAPFERDYMDEPINVVLVFLESVRADMMPFDGSTPWARRFVPNVTIHDKITPFYNQWVRDSNSTLYIPHMKSASGFTHKSLASTLCSLHALPLPGTVEHAQNLYHPCLPQILDRLGYESQFFKSLTETFDHQNDLMRNIGYPRMYGRESYDLAHNVSAIFQRDHKANYFGYEDIVLLETLTEWVENQTRPFFLSYLSGITHDPYEIPPRGGGWKAQSFSPDYKANGYLNEVSYLDTWLELLVKSFEDRHLMDSTLFVFLGDHGGHFKDRDSKFTTFGQKYEEAFDVGVTFHSRNPRIQGLLQKAQVFVSGNWSSLDIAPTLLEILFGRAVDPMRVVSEKGLKNSPYSKYFDSRASASWVDGRSMLRESGSRLRLSVGNPGESLILRDMCFLLVFPLKKDDQSHPEAFNICADPGQHQPLQLLPVSSLSKPKSKLEKWGQKAMMFCLQVKLDLVRAHETGMRCQDCALEKLVTLETLESWSTTVERANLSDASAV</sequence>
<keyword evidence="8" id="KW-1185">Reference proteome</keyword>
<feature type="domain" description="Sulfatase N-terminal" evidence="6">
    <location>
        <begin position="149"/>
        <end position="460"/>
    </location>
</feature>
<dbReference type="PANTHER" id="PTHR47371:SF3">
    <property type="entry name" value="PHOSPHOGLYCEROL TRANSFERASE I"/>
    <property type="match status" value="1"/>
</dbReference>
<dbReference type="EMBL" id="CM000625">
    <property type="protein sequence ID" value="EEC44193.1"/>
    <property type="molecule type" value="Genomic_DNA"/>
</dbReference>
<evidence type="ECO:0000313" key="8">
    <source>
        <dbReference type="Proteomes" id="UP000000759"/>
    </source>
</evidence>
<dbReference type="PaxDb" id="2850-Phatr49659"/>
<dbReference type="GeneID" id="7198148"/>
<dbReference type="InterPro" id="IPR017850">
    <property type="entry name" value="Alkaline_phosphatase_core_sf"/>
</dbReference>
<dbReference type="InterPro" id="IPR000917">
    <property type="entry name" value="Sulfatase_N"/>
</dbReference>